<feature type="transmembrane region" description="Helical" evidence="7">
    <location>
        <begin position="1302"/>
        <end position="1324"/>
    </location>
</feature>
<feature type="transmembrane region" description="Helical" evidence="7">
    <location>
        <begin position="1250"/>
        <end position="1275"/>
    </location>
</feature>
<dbReference type="InterPro" id="IPR013525">
    <property type="entry name" value="ABC2_TM"/>
</dbReference>
<accession>A0AAD7UA37</accession>
<dbReference type="Proteomes" id="UP001230188">
    <property type="component" value="Unassembled WGS sequence"/>
</dbReference>
<feature type="transmembrane region" description="Helical" evidence="7">
    <location>
        <begin position="1140"/>
        <end position="1161"/>
    </location>
</feature>
<dbReference type="InterPro" id="IPR027417">
    <property type="entry name" value="P-loop_NTPase"/>
</dbReference>
<sequence length="1409" mass="147807">MSSKDSGSSAGDNSVLSRDWTVTAHEVYYCTGDGKLLLEDVTMVIPGSSACALVGSNVADKGSLLRLLSGAARGGYFSGRIAYGGQPYHDAHLLSTFVESPHSSDFESSFFGGGGGVVELLTPSESVEYATYLRFGYSRDRGDRWQGIVRTLGLDDEAALKLSPRAAAVLTRIACAVVRSPPIVCVEDPFRGLEPAACGAVADAMAALTARGFTIVASLDSVGLPESVFDKAFSRVVALRDGKVLYCGETRHAAAHCAAVAAGRKPGKRGGDRGALRLDAVAKVAANPLLATACRDAYVRSAVARRNEQEASHVEAIDEERSSVHWLSPPYVPQSTKFRILASRSLRRAARASPVLGLPLLSERHLGAIGVALVWGAAFWDAARLGRDSLAYYDLTSVAFATGQIVVAATLAAAPELCRRHAEFERERRARDCLGLEHVVARTLMNALDAAALALAPLSLYVAAGMPVGSSVLSYVYALSAILAFSCSCAVEALAAWTHSPPPADAYGGGGGDFETERALSRRAERVTRGAFGAMLSCMVLSTGFGIELRNLVRANPFYWHARVNHLRWHVQGVVLRTHGAPHYHTDANLTGTGWPRFKPADSISALLVLAALARLVTAYFLSIDPPKLRHVEAKKLMAWATRPPTPPQVAVPVGGAVPAPGSVGGPGGGGGGGGTGPADDEKKEAGVAEKKVVDGVEVAPPPSVEEALLHQTKELEEKEKERGQQQDAEAGEALSPSRAAFKAAIESYPVTLAAHGVSLAWKRKNRITPVVCDASLSVSAKESVLISGDDKDAARCLLRALAGRDCRRGDKERVGASGRVAVNGGKRSDDWRRKCAWLAAHDARLDAVAALKPREAVAFALMLVHSRTAAPPPPKTSTTHPGLHGYVARNEDGELSPPPDAAWWIEVALDVADVPRAARDGVLGELGSLARRRVALACELVLAPVVVFCDDLGGGARAPSAGSREALAPRDAAALTATCAALARSGCAVVATAHSPTRAAVMLFDRVALLVSRRRPHPASPSSAAATPLALSTGFSYLAADEAPALVLGMLETKKDEPHGTQRDLELRPLDVAISELERRDAGETSGPTFQLALLDFEGADPMGAGALVRPPGAGVLGALRETATQLRRELAALVADRNVLGAALGAPLANVLLLAAAFWNQGHDDARTVVWLAYCLLATFVTPAAVTLPRQAAVARTFGVEADAGVVSPLPFAISQLLGPIPLIAIRALLVVPATYAAAGFLLDLPSLGVACAACAVAGVSANAIALAAVWLYTAKAAPNAFALDAPATQRRRAMVSSRANDLVALVALVALVFAGAFRFVADFDKPWRAVADADFVRWLLHAIALPQLRGKSAPAIFDTHKSAVDFVGYADVNAPTALAKASLYGPLPLVLIALLVLARMRTIDRE</sequence>
<evidence type="ECO:0000256" key="5">
    <source>
        <dbReference type="ARBA" id="ARBA00023136"/>
    </source>
</evidence>
<gene>
    <name evidence="9" type="ORF">CTAYLR_007822</name>
</gene>
<protein>
    <recommendedName>
        <fullName evidence="8">ABC-2 type transporter transmembrane domain-containing protein</fullName>
    </recommendedName>
</protein>
<keyword evidence="3 7" id="KW-0812">Transmembrane</keyword>
<organism evidence="9 10">
    <name type="scientific">Chrysophaeum taylorii</name>
    <dbReference type="NCBI Taxonomy" id="2483200"/>
    <lineage>
        <taxon>Eukaryota</taxon>
        <taxon>Sar</taxon>
        <taxon>Stramenopiles</taxon>
        <taxon>Ochrophyta</taxon>
        <taxon>Pelagophyceae</taxon>
        <taxon>Pelagomonadales</taxon>
        <taxon>Pelagomonadaceae</taxon>
        <taxon>Chrysophaeum</taxon>
    </lineage>
</organism>
<reference evidence="9" key="1">
    <citation type="submission" date="2023-01" db="EMBL/GenBank/DDBJ databases">
        <title>Metagenome sequencing of chrysophaentin producing Chrysophaeum taylorii.</title>
        <authorList>
            <person name="Davison J."/>
            <person name="Bewley C."/>
        </authorList>
    </citation>
    <scope>NUCLEOTIDE SEQUENCE</scope>
    <source>
        <strain evidence="9">NIES-1699</strain>
    </source>
</reference>
<evidence type="ECO:0000256" key="2">
    <source>
        <dbReference type="ARBA" id="ARBA00022448"/>
    </source>
</evidence>
<name>A0AAD7UA37_9STRA</name>
<feature type="compositionally biased region" description="Low complexity" evidence="6">
    <location>
        <begin position="651"/>
        <end position="662"/>
    </location>
</feature>
<keyword evidence="5 7" id="KW-0472">Membrane</keyword>
<evidence type="ECO:0000313" key="10">
    <source>
        <dbReference type="Proteomes" id="UP001230188"/>
    </source>
</evidence>
<dbReference type="EMBL" id="JAQMWT010000453">
    <property type="protein sequence ID" value="KAJ8601086.1"/>
    <property type="molecule type" value="Genomic_DNA"/>
</dbReference>
<evidence type="ECO:0000256" key="6">
    <source>
        <dbReference type="SAM" id="MobiDB-lite"/>
    </source>
</evidence>
<dbReference type="InterPro" id="IPR050352">
    <property type="entry name" value="ABCG_transporters"/>
</dbReference>
<evidence type="ECO:0000256" key="1">
    <source>
        <dbReference type="ARBA" id="ARBA00004141"/>
    </source>
</evidence>
<comment type="subcellular location">
    <subcellularLocation>
        <location evidence="1">Membrane</location>
        <topology evidence="1">Multi-pass membrane protein</topology>
    </subcellularLocation>
</comment>
<dbReference type="SUPFAM" id="SSF52540">
    <property type="entry name" value="P-loop containing nucleoside triphosphate hydrolases"/>
    <property type="match status" value="1"/>
</dbReference>
<dbReference type="Gene3D" id="3.40.50.300">
    <property type="entry name" value="P-loop containing nucleotide triphosphate hydrolases"/>
    <property type="match status" value="2"/>
</dbReference>
<feature type="region of interest" description="Disordered" evidence="6">
    <location>
        <begin position="716"/>
        <end position="736"/>
    </location>
</feature>
<evidence type="ECO:0000256" key="7">
    <source>
        <dbReference type="SAM" id="Phobius"/>
    </source>
</evidence>
<dbReference type="PANTHER" id="PTHR48041">
    <property type="entry name" value="ABC TRANSPORTER G FAMILY MEMBER 28"/>
    <property type="match status" value="1"/>
</dbReference>
<feature type="transmembrane region" description="Helical" evidence="7">
    <location>
        <begin position="1173"/>
        <end position="1190"/>
    </location>
</feature>
<evidence type="ECO:0000256" key="3">
    <source>
        <dbReference type="ARBA" id="ARBA00022692"/>
    </source>
</evidence>
<keyword evidence="10" id="KW-1185">Reference proteome</keyword>
<feature type="transmembrane region" description="Helical" evidence="7">
    <location>
        <begin position="1384"/>
        <end position="1401"/>
    </location>
</feature>
<dbReference type="PANTHER" id="PTHR48041:SF139">
    <property type="entry name" value="PROTEIN SCARLET"/>
    <property type="match status" value="1"/>
</dbReference>
<feature type="compositionally biased region" description="Basic and acidic residues" evidence="6">
    <location>
        <begin position="716"/>
        <end position="725"/>
    </location>
</feature>
<feature type="domain" description="ABC-2 type transporter transmembrane" evidence="8">
    <location>
        <begin position="1127"/>
        <end position="1270"/>
    </location>
</feature>
<evidence type="ECO:0000259" key="8">
    <source>
        <dbReference type="Pfam" id="PF01061"/>
    </source>
</evidence>
<keyword evidence="2" id="KW-0813">Transport</keyword>
<evidence type="ECO:0000313" key="9">
    <source>
        <dbReference type="EMBL" id="KAJ8601086.1"/>
    </source>
</evidence>
<feature type="compositionally biased region" description="Gly residues" evidence="6">
    <location>
        <begin position="663"/>
        <end position="677"/>
    </location>
</feature>
<dbReference type="GO" id="GO:0016020">
    <property type="term" value="C:membrane"/>
    <property type="evidence" value="ECO:0007669"/>
    <property type="project" value="UniProtKB-SubCell"/>
</dbReference>
<evidence type="ECO:0000256" key="4">
    <source>
        <dbReference type="ARBA" id="ARBA00022989"/>
    </source>
</evidence>
<dbReference type="GO" id="GO:0140359">
    <property type="term" value="F:ABC-type transporter activity"/>
    <property type="evidence" value="ECO:0007669"/>
    <property type="project" value="InterPro"/>
</dbReference>
<feature type="region of interest" description="Disordered" evidence="6">
    <location>
        <begin position="646"/>
        <end position="688"/>
    </location>
</feature>
<comment type="caution">
    <text evidence="9">The sequence shown here is derived from an EMBL/GenBank/DDBJ whole genome shotgun (WGS) entry which is preliminary data.</text>
</comment>
<dbReference type="Pfam" id="PF01061">
    <property type="entry name" value="ABC2_membrane"/>
    <property type="match status" value="1"/>
</dbReference>
<keyword evidence="4 7" id="KW-1133">Transmembrane helix</keyword>
<proteinExistence type="predicted"/>